<dbReference type="GO" id="GO:0003700">
    <property type="term" value="F:DNA-binding transcription factor activity"/>
    <property type="evidence" value="ECO:0007669"/>
    <property type="project" value="InterPro"/>
</dbReference>
<dbReference type="GO" id="GO:0003677">
    <property type="term" value="F:DNA binding"/>
    <property type="evidence" value="ECO:0007669"/>
    <property type="project" value="UniProtKB-KW"/>
</dbReference>
<protein>
    <submittedName>
        <fullName evidence="5">MarR family transcriptional regulator</fullName>
    </submittedName>
</protein>
<gene>
    <name evidence="5" type="ORF">EPA93_07875</name>
</gene>
<evidence type="ECO:0000256" key="2">
    <source>
        <dbReference type="ARBA" id="ARBA00023125"/>
    </source>
</evidence>
<dbReference type="AlphaFoldDB" id="A0A4P6JLM7"/>
<evidence type="ECO:0000256" key="1">
    <source>
        <dbReference type="ARBA" id="ARBA00023015"/>
    </source>
</evidence>
<name>A0A4P6JLM7_KTERU</name>
<dbReference type="OrthoDB" id="582199at2"/>
<dbReference type="PANTHER" id="PTHR42756">
    <property type="entry name" value="TRANSCRIPTIONAL REGULATOR, MARR"/>
    <property type="match status" value="1"/>
</dbReference>
<keyword evidence="6" id="KW-1185">Reference proteome</keyword>
<dbReference type="PRINTS" id="PR00598">
    <property type="entry name" value="HTHMARR"/>
</dbReference>
<dbReference type="PANTHER" id="PTHR42756:SF1">
    <property type="entry name" value="TRANSCRIPTIONAL REPRESSOR OF EMRAB OPERON"/>
    <property type="match status" value="1"/>
</dbReference>
<proteinExistence type="predicted"/>
<evidence type="ECO:0000256" key="3">
    <source>
        <dbReference type="ARBA" id="ARBA00023163"/>
    </source>
</evidence>
<keyword evidence="1" id="KW-0805">Transcription regulation</keyword>
<organism evidence="5 6">
    <name type="scientific">Ktedonosporobacter rubrisoli</name>
    <dbReference type="NCBI Taxonomy" id="2509675"/>
    <lineage>
        <taxon>Bacteria</taxon>
        <taxon>Bacillati</taxon>
        <taxon>Chloroflexota</taxon>
        <taxon>Ktedonobacteria</taxon>
        <taxon>Ktedonobacterales</taxon>
        <taxon>Ktedonosporobacteraceae</taxon>
        <taxon>Ktedonosporobacter</taxon>
    </lineage>
</organism>
<dbReference type="SUPFAM" id="SSF46785">
    <property type="entry name" value="Winged helix' DNA-binding domain"/>
    <property type="match status" value="1"/>
</dbReference>
<dbReference type="EMBL" id="CP035758">
    <property type="protein sequence ID" value="QBD75930.1"/>
    <property type="molecule type" value="Genomic_DNA"/>
</dbReference>
<dbReference type="Gene3D" id="1.10.10.10">
    <property type="entry name" value="Winged helix-like DNA-binding domain superfamily/Winged helix DNA-binding domain"/>
    <property type="match status" value="1"/>
</dbReference>
<dbReference type="InterPro" id="IPR036388">
    <property type="entry name" value="WH-like_DNA-bd_sf"/>
</dbReference>
<evidence type="ECO:0000313" key="5">
    <source>
        <dbReference type="EMBL" id="QBD75930.1"/>
    </source>
</evidence>
<feature type="domain" description="HTH marR-type" evidence="4">
    <location>
        <begin position="1"/>
        <end position="138"/>
    </location>
</feature>
<dbReference type="KEGG" id="kbs:EPA93_07875"/>
<sequence>MRMKTESFLQMFAYLSRIAKEACGQQLQRYGVHAGQHYLLELLWETPEGLTVGEIAERLAVEAPSITRTVRRMSRQGLVEKHPHPTDARLVIVKLTTKGKALEPVIPQVISHVEEQMLAGLSEVERAFLMRLLKHMLQNLEDIPSAP</sequence>
<dbReference type="SMART" id="SM00347">
    <property type="entry name" value="HTH_MARR"/>
    <property type="match status" value="1"/>
</dbReference>
<evidence type="ECO:0000259" key="4">
    <source>
        <dbReference type="PROSITE" id="PS50995"/>
    </source>
</evidence>
<keyword evidence="2" id="KW-0238">DNA-binding</keyword>
<dbReference type="CDD" id="cd00090">
    <property type="entry name" value="HTH_ARSR"/>
    <property type="match status" value="1"/>
</dbReference>
<dbReference type="PROSITE" id="PS50995">
    <property type="entry name" value="HTH_MARR_2"/>
    <property type="match status" value="1"/>
</dbReference>
<dbReference type="InterPro" id="IPR011991">
    <property type="entry name" value="ArsR-like_HTH"/>
</dbReference>
<accession>A0A4P6JLM7</accession>
<dbReference type="InterPro" id="IPR000835">
    <property type="entry name" value="HTH_MarR-typ"/>
</dbReference>
<keyword evidence="3" id="KW-0804">Transcription</keyword>
<dbReference type="Proteomes" id="UP000290365">
    <property type="component" value="Chromosome"/>
</dbReference>
<dbReference type="Pfam" id="PF12802">
    <property type="entry name" value="MarR_2"/>
    <property type="match status" value="1"/>
</dbReference>
<evidence type="ECO:0000313" key="6">
    <source>
        <dbReference type="Proteomes" id="UP000290365"/>
    </source>
</evidence>
<reference evidence="5 6" key="1">
    <citation type="submission" date="2019-01" db="EMBL/GenBank/DDBJ databases">
        <title>Ktedonosporobacter rubrisoli SCAWS-G2.</title>
        <authorList>
            <person name="Huang Y."/>
            <person name="Yan B."/>
        </authorList>
    </citation>
    <scope>NUCLEOTIDE SEQUENCE [LARGE SCALE GENOMIC DNA]</scope>
    <source>
        <strain evidence="5 6">SCAWS-G2</strain>
    </source>
</reference>
<dbReference type="InterPro" id="IPR036390">
    <property type="entry name" value="WH_DNA-bd_sf"/>
</dbReference>